<accession>A0ABS7XID7</accession>
<dbReference type="Proteomes" id="UP001199314">
    <property type="component" value="Unassembled WGS sequence"/>
</dbReference>
<reference evidence="4" key="1">
    <citation type="submission" date="2023-07" db="EMBL/GenBank/DDBJ databases">
        <title>Novel species isolated from saline lakes on Tibetan Plateau.</title>
        <authorList>
            <person name="Lu H."/>
        </authorList>
    </citation>
    <scope>NUCLEOTIDE SEQUENCE [LARGE SCALE GENOMIC DNA]</scope>
    <source>
        <strain evidence="4">CAK8W</strain>
    </source>
</reference>
<comment type="caution">
    <text evidence="3">The sequence shown here is derived from an EMBL/GenBank/DDBJ whole genome shotgun (WGS) entry which is preliminary data.</text>
</comment>
<evidence type="ECO:0000259" key="2">
    <source>
        <dbReference type="Pfam" id="PF01593"/>
    </source>
</evidence>
<dbReference type="InterPro" id="IPR002937">
    <property type="entry name" value="Amino_oxidase"/>
</dbReference>
<gene>
    <name evidence="3" type="ORF">LB452_07335</name>
</gene>
<protein>
    <submittedName>
        <fullName evidence="3">FAD-dependent oxidoreductase</fullName>
    </submittedName>
</protein>
<dbReference type="EMBL" id="JAIQZE010000006">
    <property type="protein sequence ID" value="MBZ9778733.1"/>
    <property type="molecule type" value="Genomic_DNA"/>
</dbReference>
<keyword evidence="4" id="KW-1185">Reference proteome</keyword>
<dbReference type="PANTHER" id="PTHR43563">
    <property type="entry name" value="AMINE OXIDASE"/>
    <property type="match status" value="1"/>
</dbReference>
<evidence type="ECO:0000256" key="1">
    <source>
        <dbReference type="ARBA" id="ARBA00005995"/>
    </source>
</evidence>
<comment type="similarity">
    <text evidence="1">Belongs to the flavin monoamine oxidase family.</text>
</comment>
<sequence length="349" mass="39517">MPKVLIIGAGLSGLTSAFALKDSEYEVEILEARPRLGGRIFTKEVNSCQLELGATWFGPQHTSLMALINQLEIPFKTQENGSEAIYDFRPKGNLERFQIPNQGSSTFKFKSGSSSLINTLFQKQTGKVHFNEIVKSISYSDTFTVETEQNQFEADYLILTIPLQLIADTIEFEPGLPQSFQNLLSNTHTWMSDSIKFSVAFNSDFWKNDRYIGTLMSAQQIVQEMYDHSDKDREQNALVGFLNAGYSELSEENRKERLSNQLRDTFNQKAFDIKAYADVNWRNEAFIIHKQAKALIPHQNNGNPKLREGFFENCLYFSASETAGQTPGYMDGAVHRGMEVAELLLKKLG</sequence>
<proteinExistence type="inferred from homology"/>
<feature type="domain" description="Amine oxidase" evidence="2">
    <location>
        <begin position="11"/>
        <end position="78"/>
    </location>
</feature>
<dbReference type="RefSeq" id="WP_224461084.1">
    <property type="nucleotide sequence ID" value="NZ_JAIQZE010000006.1"/>
</dbReference>
<organism evidence="3 4">
    <name type="scientific">Psychroflexus longus</name>
    <dbReference type="NCBI Taxonomy" id="2873596"/>
    <lineage>
        <taxon>Bacteria</taxon>
        <taxon>Pseudomonadati</taxon>
        <taxon>Bacteroidota</taxon>
        <taxon>Flavobacteriia</taxon>
        <taxon>Flavobacteriales</taxon>
        <taxon>Flavobacteriaceae</taxon>
        <taxon>Psychroflexus</taxon>
    </lineage>
</organism>
<feature type="domain" description="Amine oxidase" evidence="2">
    <location>
        <begin position="102"/>
        <end position="344"/>
    </location>
</feature>
<dbReference type="InterPro" id="IPR050703">
    <property type="entry name" value="Flavin_MAO"/>
</dbReference>
<dbReference type="PANTHER" id="PTHR43563:SF1">
    <property type="entry name" value="AMINE OXIDASE [FLAVIN-CONTAINING] B"/>
    <property type="match status" value="1"/>
</dbReference>
<dbReference type="SUPFAM" id="SSF51905">
    <property type="entry name" value="FAD/NAD(P)-binding domain"/>
    <property type="match status" value="1"/>
</dbReference>
<dbReference type="Gene3D" id="3.50.50.60">
    <property type="entry name" value="FAD/NAD(P)-binding domain"/>
    <property type="match status" value="2"/>
</dbReference>
<evidence type="ECO:0000313" key="3">
    <source>
        <dbReference type="EMBL" id="MBZ9778733.1"/>
    </source>
</evidence>
<dbReference type="Pfam" id="PF01593">
    <property type="entry name" value="Amino_oxidase"/>
    <property type="match status" value="2"/>
</dbReference>
<evidence type="ECO:0000313" key="4">
    <source>
        <dbReference type="Proteomes" id="UP001199314"/>
    </source>
</evidence>
<dbReference type="SUPFAM" id="SSF54373">
    <property type="entry name" value="FAD-linked reductases, C-terminal domain"/>
    <property type="match status" value="1"/>
</dbReference>
<dbReference type="InterPro" id="IPR036188">
    <property type="entry name" value="FAD/NAD-bd_sf"/>
</dbReference>
<name>A0ABS7XID7_9FLAO</name>